<evidence type="ECO:0000313" key="3">
    <source>
        <dbReference type="EMBL" id="KIX91212.1"/>
    </source>
</evidence>
<dbReference type="InterPro" id="IPR013489">
    <property type="entry name" value="CRISPR-assoc_prot_Csm6"/>
</dbReference>
<protein>
    <submittedName>
        <fullName evidence="3">CRISPR-associated protein Csm6</fullName>
    </submittedName>
    <submittedName>
        <fullName evidence="4">CRISPR-associated protein, Csm6 family</fullName>
    </submittedName>
</protein>
<name>A0A0D6XRH5_9STAP</name>
<sequence length="419" mass="48953">MVVLFSPVGNSDPWRSGRDGAMLHIVRHFKPKKVVLFFTETLWLGKSEFKGHKEYEWEEIIQQVSVDTEVEVIVDTIEHPQDFDVYKEKFHEYIKSLGDEYPEDEILLNVTSGTPQMEATLCLEYVVYPHRKKCIQVSTPENWSNANLSHSTPKEELDAVNIETVNLNEEAHEPRYKEIEIISFREAMVKSQILGLIANYDYEGALSLIQQQEVFKNKDILLELLTEITSSIKKHSVFKDISEKYSNDDLRKLLFHYLILKLKFDRGDIAEVLIRVKSIAEYIAEYYINTKYPDVIVYNYDRPQLNQKSSFRVKYEVYLNSINKKLRKFDTLGLPAYIDILACIEGNSSVSNKLNDVMKINKHRNSVAHKLDTININNNNQIRKAVKAIEKLIIDIFKEVDIRDFEYVKQANDKIREFI</sequence>
<gene>
    <name evidence="4" type="primary">csm6</name>
    <name evidence="4" type="ORF">NCTC13832_00094</name>
    <name evidence="3" type="ORF">TP70_03665</name>
</gene>
<reference evidence="3 5" key="1">
    <citation type="submission" date="2015-01" db="EMBL/GenBank/DDBJ databases">
        <authorList>
            <person name="Guo J."/>
        </authorList>
    </citation>
    <scope>NUCLEOTIDE SEQUENCE [LARGE SCALE GENOMIC DNA]</scope>
    <source>
        <strain evidence="3 5">DSM 22147</strain>
    </source>
</reference>
<dbReference type="Gene3D" id="3.40.50.10770">
    <property type="entry name" value="Hypothetical protein VC1899 like domain (Restriction endonuclease-like)"/>
    <property type="match status" value="1"/>
</dbReference>
<dbReference type="Pfam" id="PF22208">
    <property type="entry name" value="Cas_Csm6_CARF"/>
    <property type="match status" value="1"/>
</dbReference>
<dbReference type="STRING" id="569857.TP70_03665"/>
<dbReference type="RefSeq" id="WP_044359384.1">
    <property type="nucleotide sequence ID" value="NZ_JXWY01000028.1"/>
</dbReference>
<dbReference type="NCBIfam" id="TIGR02672">
    <property type="entry name" value="cas_csm6"/>
    <property type="match status" value="1"/>
</dbReference>
<evidence type="ECO:0000259" key="1">
    <source>
        <dbReference type="Pfam" id="PF09659"/>
    </source>
</evidence>
<evidence type="ECO:0000313" key="6">
    <source>
        <dbReference type="Proteomes" id="UP000254100"/>
    </source>
</evidence>
<evidence type="ECO:0000259" key="2">
    <source>
        <dbReference type="Pfam" id="PF22208"/>
    </source>
</evidence>
<feature type="domain" description="Csm6 CARF" evidence="2">
    <location>
        <begin position="69"/>
        <end position="159"/>
    </location>
</feature>
<dbReference type="EMBL" id="JXWY01000028">
    <property type="protein sequence ID" value="KIX91212.1"/>
    <property type="molecule type" value="Genomic_DNA"/>
</dbReference>
<dbReference type="AlphaFoldDB" id="A0A0D6XRH5"/>
<dbReference type="InterPro" id="IPR053955">
    <property type="entry name" value="Csm6_CARF"/>
</dbReference>
<dbReference type="Proteomes" id="UP000254100">
    <property type="component" value="Unassembled WGS sequence"/>
</dbReference>
<dbReference type="OrthoDB" id="5243123at2"/>
<evidence type="ECO:0000313" key="5">
    <source>
        <dbReference type="Proteomes" id="UP000032366"/>
    </source>
</evidence>
<dbReference type="Proteomes" id="UP000032366">
    <property type="component" value="Unassembled WGS sequence"/>
</dbReference>
<evidence type="ECO:0000313" key="4">
    <source>
        <dbReference type="EMBL" id="SUM56463.1"/>
    </source>
</evidence>
<keyword evidence="5" id="KW-1185">Reference proteome</keyword>
<feature type="domain" description="Csm6 HEPN" evidence="1">
    <location>
        <begin position="253"/>
        <end position="415"/>
    </location>
</feature>
<dbReference type="InterPro" id="IPR053941">
    <property type="entry name" value="Csm6_HEPN"/>
</dbReference>
<proteinExistence type="predicted"/>
<dbReference type="Pfam" id="PF09659">
    <property type="entry name" value="Cas_Csm6_HEPN"/>
    <property type="match status" value="1"/>
</dbReference>
<dbReference type="EMBL" id="UHDT01000001">
    <property type="protein sequence ID" value="SUM56463.1"/>
    <property type="molecule type" value="Genomic_DNA"/>
</dbReference>
<organism evidence="4 6">
    <name type="scientific">Staphylococcus microti</name>
    <dbReference type="NCBI Taxonomy" id="569857"/>
    <lineage>
        <taxon>Bacteria</taxon>
        <taxon>Bacillati</taxon>
        <taxon>Bacillota</taxon>
        <taxon>Bacilli</taxon>
        <taxon>Bacillales</taxon>
        <taxon>Staphylococcaceae</taxon>
        <taxon>Staphylococcus</taxon>
    </lineage>
</organism>
<reference evidence="4 6" key="2">
    <citation type="submission" date="2018-06" db="EMBL/GenBank/DDBJ databases">
        <authorList>
            <consortium name="Pathogen Informatics"/>
            <person name="Doyle S."/>
        </authorList>
    </citation>
    <scope>NUCLEOTIDE SEQUENCE [LARGE SCALE GENOMIC DNA]</scope>
    <source>
        <strain evidence="4 6">NCTC13832</strain>
    </source>
</reference>
<accession>A0A0D6XRH5</accession>
<dbReference type="Pfam" id="PF22206">
    <property type="entry name" value="Cas_Csm6_6H"/>
    <property type="match status" value="1"/>
</dbReference>